<reference evidence="8" key="1">
    <citation type="submission" date="2022-01" db="EMBL/GenBank/DDBJ databases">
        <authorList>
            <person name="King R."/>
        </authorList>
    </citation>
    <scope>NUCLEOTIDE SEQUENCE</scope>
</reference>
<evidence type="ECO:0000256" key="6">
    <source>
        <dbReference type="SAM" id="SignalP"/>
    </source>
</evidence>
<keyword evidence="5" id="KW-0325">Glycoprotein</keyword>
<reference evidence="8" key="2">
    <citation type="submission" date="2022-10" db="EMBL/GenBank/DDBJ databases">
        <authorList>
            <consortium name="ENA_rothamsted_submissions"/>
            <consortium name="culmorum"/>
            <person name="King R."/>
        </authorList>
    </citation>
    <scope>NUCLEOTIDE SEQUENCE</scope>
</reference>
<dbReference type="PANTHER" id="PTHR23301">
    <property type="entry name" value="CHITIN BINDING PERITROPHIN-A"/>
    <property type="match status" value="1"/>
</dbReference>
<accession>A0A9N9WQP2</accession>
<dbReference type="EMBL" id="OU895877">
    <property type="protein sequence ID" value="CAG9801311.1"/>
    <property type="molecule type" value="Genomic_DNA"/>
</dbReference>
<gene>
    <name evidence="8" type="ORF">CHIRRI_LOCUS4243</name>
</gene>
<dbReference type="AlphaFoldDB" id="A0A9N9WQP2"/>
<dbReference type="OrthoDB" id="7744598at2759"/>
<evidence type="ECO:0000313" key="9">
    <source>
        <dbReference type="Proteomes" id="UP001153620"/>
    </source>
</evidence>
<dbReference type="SMART" id="SM00494">
    <property type="entry name" value="ChtBD2"/>
    <property type="match status" value="5"/>
</dbReference>
<dbReference type="InterPro" id="IPR002557">
    <property type="entry name" value="Chitin-bd_dom"/>
</dbReference>
<feature type="domain" description="Chitin-binding type-2" evidence="7">
    <location>
        <begin position="25"/>
        <end position="86"/>
    </location>
</feature>
<name>A0A9N9WQP2_9DIPT</name>
<evidence type="ECO:0000256" key="1">
    <source>
        <dbReference type="ARBA" id="ARBA00022669"/>
    </source>
</evidence>
<evidence type="ECO:0000256" key="2">
    <source>
        <dbReference type="ARBA" id="ARBA00022729"/>
    </source>
</evidence>
<dbReference type="SUPFAM" id="SSF57625">
    <property type="entry name" value="Invertebrate chitin-binding proteins"/>
    <property type="match status" value="4"/>
</dbReference>
<dbReference type="GO" id="GO:0008061">
    <property type="term" value="F:chitin binding"/>
    <property type="evidence" value="ECO:0007669"/>
    <property type="project" value="UniProtKB-KW"/>
</dbReference>
<evidence type="ECO:0000256" key="3">
    <source>
        <dbReference type="ARBA" id="ARBA00022737"/>
    </source>
</evidence>
<keyword evidence="2 6" id="KW-0732">Signal</keyword>
<feature type="domain" description="Chitin-binding type-2" evidence="7">
    <location>
        <begin position="157"/>
        <end position="226"/>
    </location>
</feature>
<feature type="domain" description="Chitin-binding type-2" evidence="7">
    <location>
        <begin position="394"/>
        <end position="453"/>
    </location>
</feature>
<feature type="signal peptide" evidence="6">
    <location>
        <begin position="1"/>
        <end position="18"/>
    </location>
</feature>
<keyword evidence="9" id="KW-1185">Reference proteome</keyword>
<feature type="chain" id="PRO_5040396196" description="Chitin-binding type-2 domain-containing protein" evidence="6">
    <location>
        <begin position="19"/>
        <end position="668"/>
    </location>
</feature>
<evidence type="ECO:0000256" key="4">
    <source>
        <dbReference type="ARBA" id="ARBA00023157"/>
    </source>
</evidence>
<keyword evidence="3" id="KW-0677">Repeat</keyword>
<feature type="domain" description="Chitin-binding type-2" evidence="7">
    <location>
        <begin position="501"/>
        <end position="560"/>
    </location>
</feature>
<keyword evidence="1" id="KW-0147">Chitin-binding</keyword>
<proteinExistence type="predicted"/>
<evidence type="ECO:0000259" key="7">
    <source>
        <dbReference type="SMART" id="SM00494"/>
    </source>
</evidence>
<protein>
    <recommendedName>
        <fullName evidence="7">Chitin-binding type-2 domain-containing protein</fullName>
    </recommendedName>
</protein>
<keyword evidence="4" id="KW-1015">Disulfide bond</keyword>
<feature type="domain" description="Chitin-binding type-2" evidence="7">
    <location>
        <begin position="287"/>
        <end position="346"/>
    </location>
</feature>
<sequence length="668" mass="70277">MYFLLFLIVFTSIDSNSAQSFNATAFCTSINGNGLYPYENSYNCSQYVKCYSYDGTRILGWVYKCPGTTLFNPIASYCQDAYTCIPPSTTTSTTQSTTTSTTSITMTMSTTTKNPPPFNATAFCSTQNRGYYPYPTGCVKYINCYFYDGITMLGSVLTCLGTTAFNPTSSTLANSYYPYPGTTNCTQYIKCFSNGVSMVGVVYTCVGTTLFNPDLLYCQSGYVCIPATTSTTVLPTTTVSVTSTTVAPTTTVAATATTTVAPTTTVSVTSTTTVAPTTTVAAFNANSYCSALANSNYPYPGTTNCTQYVKCFSNGVSMVGVVYTCVGTTLFNPDLLYCQSGYVCIPTTTSTTVAPTTTAAATATTTVAPTTTVSVTSKTTVAPTTTVAAFNANSYCSALANSNYPYPGTTNCTQYVKCFSNGVSMVGVVYTCVGTTLFNPDLLYCQSGYVCIPTTTSTTVAPTTTAAATATTTVAPTTTVSVTSTATVAPTTTVAAFNANSYCSALANSNYPYPGTTNCTQYVKCFLNGVNMVGVVYTCVGTTLFNPALLYCQSGYVCIPETTSTTVAPTTTVSVTSTTTIAPTTTETILQTTTETVLDTTTEKILDTTTETVLDPTTETVLDTTTETVPDTTTETVLETTTETVLETTTETVLETTTATSAFDANTF</sequence>
<dbReference type="GO" id="GO:0005576">
    <property type="term" value="C:extracellular region"/>
    <property type="evidence" value="ECO:0007669"/>
    <property type="project" value="InterPro"/>
</dbReference>
<dbReference type="Proteomes" id="UP001153620">
    <property type="component" value="Chromosome 1"/>
</dbReference>
<evidence type="ECO:0000313" key="8">
    <source>
        <dbReference type="EMBL" id="CAG9801311.1"/>
    </source>
</evidence>
<dbReference type="InterPro" id="IPR036508">
    <property type="entry name" value="Chitin-bd_dom_sf"/>
</dbReference>
<dbReference type="PANTHER" id="PTHR23301:SF0">
    <property type="entry name" value="CHITIN-BINDING TYPE-2 DOMAIN-CONTAINING PROTEIN-RELATED"/>
    <property type="match status" value="1"/>
</dbReference>
<dbReference type="InterPro" id="IPR051940">
    <property type="entry name" value="Chitin_bind-dev_reg"/>
</dbReference>
<evidence type="ECO:0000256" key="5">
    <source>
        <dbReference type="ARBA" id="ARBA00023180"/>
    </source>
</evidence>
<organism evidence="8 9">
    <name type="scientific">Chironomus riparius</name>
    <dbReference type="NCBI Taxonomy" id="315576"/>
    <lineage>
        <taxon>Eukaryota</taxon>
        <taxon>Metazoa</taxon>
        <taxon>Ecdysozoa</taxon>
        <taxon>Arthropoda</taxon>
        <taxon>Hexapoda</taxon>
        <taxon>Insecta</taxon>
        <taxon>Pterygota</taxon>
        <taxon>Neoptera</taxon>
        <taxon>Endopterygota</taxon>
        <taxon>Diptera</taxon>
        <taxon>Nematocera</taxon>
        <taxon>Chironomoidea</taxon>
        <taxon>Chironomidae</taxon>
        <taxon>Chironominae</taxon>
        <taxon>Chironomus</taxon>
    </lineage>
</organism>
<dbReference type="Gene3D" id="2.170.140.10">
    <property type="entry name" value="Chitin binding domain"/>
    <property type="match status" value="2"/>
</dbReference>